<dbReference type="PANTHER" id="PTHR32166:SF74">
    <property type="entry name" value="OS05G0256350 PROTEIN"/>
    <property type="match status" value="1"/>
</dbReference>
<sequence>MREFTKRDLVRPAATRFGTAYLTLESMLGVKERLEEMCVSKEWNAHHLSKTQEAKAVKQIILRDKYFWPSVQYSVQTTKPLFKVLRMADSEMVPGMGFLYGCMDRAKEEISENLGRDFGSYNEIWKIIDKMWELQLHRDLHAAAYYLNPRFQYDPKMSTNPEVKAGLFRCMAKLFPNPKIQEKLHLQMDDFRLKRGFFGHDVAQNTVHKRSPVDWWTQYGDETPELMACAIRILSLTCSSSACERNWSTFNQIHTKKRNRLHTKNLNKMVYVMYNKRLKSKWMKKASLKVEEDPLVMDEIPSDDEWFILKVILLVKQSPTQVAKEEIKDILQKGVALGKEKHYSLLMKLKKMKKMILFFEILLEMIFPSILRKRMKEMQHLFILISSR</sequence>
<evidence type="ECO:0000313" key="3">
    <source>
        <dbReference type="EMBL" id="VFQ65354.1"/>
    </source>
</evidence>
<evidence type="ECO:0000256" key="1">
    <source>
        <dbReference type="SAM" id="Phobius"/>
    </source>
</evidence>
<dbReference type="OrthoDB" id="1300569at2759"/>
<keyword evidence="1" id="KW-0812">Transmembrane</keyword>
<dbReference type="PANTHER" id="PTHR32166">
    <property type="entry name" value="OSJNBA0013A04.12 PROTEIN"/>
    <property type="match status" value="1"/>
</dbReference>
<name>A0A484KN28_9ASTE</name>
<keyword evidence="1" id="KW-0472">Membrane</keyword>
<evidence type="ECO:0000259" key="2">
    <source>
        <dbReference type="Pfam" id="PF05699"/>
    </source>
</evidence>
<dbReference type="GO" id="GO:0046983">
    <property type="term" value="F:protein dimerization activity"/>
    <property type="evidence" value="ECO:0007669"/>
    <property type="project" value="InterPro"/>
</dbReference>
<reference evidence="3 4" key="1">
    <citation type="submission" date="2018-04" db="EMBL/GenBank/DDBJ databases">
        <authorList>
            <person name="Vogel A."/>
        </authorList>
    </citation>
    <scope>NUCLEOTIDE SEQUENCE [LARGE SCALE GENOMIC DNA]</scope>
</reference>
<accession>A0A484KN28</accession>
<keyword evidence="4" id="KW-1185">Reference proteome</keyword>
<dbReference type="Proteomes" id="UP000595140">
    <property type="component" value="Unassembled WGS sequence"/>
</dbReference>
<dbReference type="InterPro" id="IPR012337">
    <property type="entry name" value="RNaseH-like_sf"/>
</dbReference>
<dbReference type="AlphaFoldDB" id="A0A484KN28"/>
<protein>
    <recommendedName>
        <fullName evidence="2">HAT C-terminal dimerisation domain-containing protein</fullName>
    </recommendedName>
</protein>
<proteinExistence type="predicted"/>
<gene>
    <name evidence="3" type="ORF">CCAM_LOCUS7130</name>
</gene>
<evidence type="ECO:0000313" key="4">
    <source>
        <dbReference type="Proteomes" id="UP000595140"/>
    </source>
</evidence>
<dbReference type="Pfam" id="PF05699">
    <property type="entry name" value="Dimer_Tnp_hAT"/>
    <property type="match status" value="1"/>
</dbReference>
<feature type="transmembrane region" description="Helical" evidence="1">
    <location>
        <begin position="355"/>
        <end position="371"/>
    </location>
</feature>
<dbReference type="EMBL" id="OOIL02000451">
    <property type="protein sequence ID" value="VFQ65354.1"/>
    <property type="molecule type" value="Genomic_DNA"/>
</dbReference>
<feature type="domain" description="HAT C-terminal dimerisation" evidence="2">
    <location>
        <begin position="205"/>
        <end position="272"/>
    </location>
</feature>
<dbReference type="InterPro" id="IPR008906">
    <property type="entry name" value="HATC_C_dom"/>
</dbReference>
<organism evidence="3 4">
    <name type="scientific">Cuscuta campestris</name>
    <dbReference type="NCBI Taxonomy" id="132261"/>
    <lineage>
        <taxon>Eukaryota</taxon>
        <taxon>Viridiplantae</taxon>
        <taxon>Streptophyta</taxon>
        <taxon>Embryophyta</taxon>
        <taxon>Tracheophyta</taxon>
        <taxon>Spermatophyta</taxon>
        <taxon>Magnoliopsida</taxon>
        <taxon>eudicotyledons</taxon>
        <taxon>Gunneridae</taxon>
        <taxon>Pentapetalae</taxon>
        <taxon>asterids</taxon>
        <taxon>lamiids</taxon>
        <taxon>Solanales</taxon>
        <taxon>Convolvulaceae</taxon>
        <taxon>Cuscuteae</taxon>
        <taxon>Cuscuta</taxon>
        <taxon>Cuscuta subgen. Grammica</taxon>
        <taxon>Cuscuta sect. Cleistogrammica</taxon>
    </lineage>
</organism>
<dbReference type="SUPFAM" id="SSF53098">
    <property type="entry name" value="Ribonuclease H-like"/>
    <property type="match status" value="1"/>
</dbReference>
<keyword evidence="1" id="KW-1133">Transmembrane helix</keyword>